<gene>
    <name evidence="2" type="ORF">Gferi_22765</name>
</gene>
<protein>
    <submittedName>
        <fullName evidence="2">Uncharacterized protein</fullName>
    </submittedName>
</protein>
<keyword evidence="1" id="KW-0812">Transmembrane</keyword>
<name>A0A1D8GMK7_9FIRM</name>
<feature type="transmembrane region" description="Helical" evidence="1">
    <location>
        <begin position="9"/>
        <end position="28"/>
    </location>
</feature>
<feature type="transmembrane region" description="Helical" evidence="1">
    <location>
        <begin position="79"/>
        <end position="98"/>
    </location>
</feature>
<dbReference type="KEGG" id="gfe:Gferi_22765"/>
<evidence type="ECO:0000313" key="3">
    <source>
        <dbReference type="Proteomes" id="UP000095743"/>
    </source>
</evidence>
<dbReference type="RefSeq" id="WP_069980425.1">
    <property type="nucleotide sequence ID" value="NZ_CP017269.1"/>
</dbReference>
<accession>A0A1D8GMK7</accession>
<keyword evidence="3" id="KW-1185">Reference proteome</keyword>
<keyword evidence="1" id="KW-0472">Membrane</keyword>
<reference evidence="2 3" key="1">
    <citation type="submission" date="2016-09" db="EMBL/GenBank/DDBJ databases">
        <title>Genomic analysis reveals versatility of anaerobic energy metabolism of Geosporobacter ferrireducens IRF9 of phylum Firmicutes.</title>
        <authorList>
            <person name="Kim S.-J."/>
        </authorList>
    </citation>
    <scope>NUCLEOTIDE SEQUENCE [LARGE SCALE GENOMIC DNA]</scope>
    <source>
        <strain evidence="2 3">IRF9</strain>
    </source>
</reference>
<keyword evidence="1" id="KW-1133">Transmembrane helix</keyword>
<proteinExistence type="predicted"/>
<dbReference type="AlphaFoldDB" id="A0A1D8GMK7"/>
<organism evidence="2 3">
    <name type="scientific">Geosporobacter ferrireducens</name>
    <dbReference type="NCBI Taxonomy" id="1424294"/>
    <lineage>
        <taxon>Bacteria</taxon>
        <taxon>Bacillati</taxon>
        <taxon>Bacillota</taxon>
        <taxon>Clostridia</taxon>
        <taxon>Peptostreptococcales</taxon>
        <taxon>Thermotaleaceae</taxon>
        <taxon>Geosporobacter</taxon>
    </lineage>
</organism>
<dbReference type="EMBL" id="CP017269">
    <property type="protein sequence ID" value="AOT72110.1"/>
    <property type="molecule type" value="Genomic_DNA"/>
</dbReference>
<feature type="transmembrane region" description="Helical" evidence="1">
    <location>
        <begin position="48"/>
        <end position="67"/>
    </location>
</feature>
<evidence type="ECO:0000256" key="1">
    <source>
        <dbReference type="SAM" id="Phobius"/>
    </source>
</evidence>
<dbReference type="Proteomes" id="UP000095743">
    <property type="component" value="Chromosome"/>
</dbReference>
<sequence>MKITLGKGAFFSFIIFFIIAYFFISILLKTPVILLKLSSHSGLMNFAINMFCFMLFTFIICYIFSLFINGKEKFLKECIWGILIAVILSYLLVTIILVKQYRLVNPKHVI</sequence>
<evidence type="ECO:0000313" key="2">
    <source>
        <dbReference type="EMBL" id="AOT72110.1"/>
    </source>
</evidence>